<organism evidence="3 4">
    <name type="scientific">Araneus ventricosus</name>
    <name type="common">Orbweaver spider</name>
    <name type="synonym">Epeira ventricosa</name>
    <dbReference type="NCBI Taxonomy" id="182803"/>
    <lineage>
        <taxon>Eukaryota</taxon>
        <taxon>Metazoa</taxon>
        <taxon>Ecdysozoa</taxon>
        <taxon>Arthropoda</taxon>
        <taxon>Chelicerata</taxon>
        <taxon>Arachnida</taxon>
        <taxon>Araneae</taxon>
        <taxon>Araneomorphae</taxon>
        <taxon>Entelegynae</taxon>
        <taxon>Araneoidea</taxon>
        <taxon>Araneidae</taxon>
        <taxon>Araneus</taxon>
    </lineage>
</organism>
<dbReference type="EMBL" id="BGPR01013119">
    <property type="protein sequence ID" value="GBN59316.1"/>
    <property type="molecule type" value="Genomic_DNA"/>
</dbReference>
<evidence type="ECO:0000256" key="1">
    <source>
        <dbReference type="SAM" id="MobiDB-lite"/>
    </source>
</evidence>
<accession>A0A4Y2QAK2</accession>
<name>A0A4Y2QAK2_ARAVE</name>
<comment type="caution">
    <text evidence="3">The sequence shown here is derived from an EMBL/GenBank/DDBJ whole genome shotgun (WGS) entry which is preliminary data.</text>
</comment>
<feature type="region of interest" description="Disordered" evidence="1">
    <location>
        <begin position="67"/>
        <end position="91"/>
    </location>
</feature>
<sequence length="146" mass="17282">MNEEIQEREGQTQIAEQRRQEEIEQRKLEYEERKRKDEMEFELQKMRLEAENNLIEKLEDFDTLRSTFRSKQPRKEGHHDKRNSFKDDPAATINERKSCTVLHIIRGVSQNALTALILGTFPKDCPLPKPLITCRKCNKTGRKAKK</sequence>
<gene>
    <name evidence="2" type="ORF">AVEN_27008_1</name>
    <name evidence="3" type="ORF">AVEN_4019_1</name>
</gene>
<feature type="compositionally biased region" description="Basic and acidic residues" evidence="1">
    <location>
        <begin position="73"/>
        <end position="91"/>
    </location>
</feature>
<keyword evidence="4" id="KW-1185">Reference proteome</keyword>
<dbReference type="OrthoDB" id="8067401at2759"/>
<evidence type="ECO:0000313" key="2">
    <source>
        <dbReference type="EMBL" id="GBN59235.1"/>
    </source>
</evidence>
<reference evidence="3 4" key="1">
    <citation type="journal article" date="2019" name="Sci. Rep.">
        <title>Orb-weaving spider Araneus ventricosus genome elucidates the spidroin gene catalogue.</title>
        <authorList>
            <person name="Kono N."/>
            <person name="Nakamura H."/>
            <person name="Ohtoshi R."/>
            <person name="Moran D.A.P."/>
            <person name="Shinohara A."/>
            <person name="Yoshida Y."/>
            <person name="Fujiwara M."/>
            <person name="Mori M."/>
            <person name="Tomita M."/>
            <person name="Arakawa K."/>
        </authorList>
    </citation>
    <scope>NUCLEOTIDE SEQUENCE [LARGE SCALE GENOMIC DNA]</scope>
</reference>
<dbReference type="EMBL" id="BGPR01013098">
    <property type="protein sequence ID" value="GBN59235.1"/>
    <property type="molecule type" value="Genomic_DNA"/>
</dbReference>
<protein>
    <submittedName>
        <fullName evidence="3">Uncharacterized protein</fullName>
    </submittedName>
</protein>
<evidence type="ECO:0000313" key="4">
    <source>
        <dbReference type="Proteomes" id="UP000499080"/>
    </source>
</evidence>
<proteinExistence type="predicted"/>
<feature type="region of interest" description="Disordered" evidence="1">
    <location>
        <begin position="1"/>
        <end position="22"/>
    </location>
</feature>
<evidence type="ECO:0000313" key="3">
    <source>
        <dbReference type="EMBL" id="GBN59316.1"/>
    </source>
</evidence>
<dbReference type="Proteomes" id="UP000499080">
    <property type="component" value="Unassembled WGS sequence"/>
</dbReference>
<dbReference type="AlphaFoldDB" id="A0A4Y2QAK2"/>